<evidence type="ECO:0000256" key="2">
    <source>
        <dbReference type="ARBA" id="ARBA00022908"/>
    </source>
</evidence>
<dbReference type="CDD" id="cd01189">
    <property type="entry name" value="INT_ICEBs1_C_like"/>
    <property type="match status" value="1"/>
</dbReference>
<dbReference type="InterPro" id="IPR010998">
    <property type="entry name" value="Integrase_recombinase_N"/>
</dbReference>
<proteinExistence type="inferred from homology"/>
<evidence type="ECO:0000256" key="5">
    <source>
        <dbReference type="PROSITE-ProRule" id="PRU01248"/>
    </source>
</evidence>
<evidence type="ECO:0000256" key="4">
    <source>
        <dbReference type="ARBA" id="ARBA00023172"/>
    </source>
</evidence>
<evidence type="ECO:0000313" key="10">
    <source>
        <dbReference type="EMBL" id="MDT7015570.1"/>
    </source>
</evidence>
<feature type="domain" description="Core-binding (CB)" evidence="7">
    <location>
        <begin position="71"/>
        <end position="150"/>
    </location>
</feature>
<dbReference type="PANTHER" id="PTHR30629">
    <property type="entry name" value="PROPHAGE INTEGRASE"/>
    <property type="match status" value="1"/>
</dbReference>
<organism evidence="10 11">
    <name type="scientific">Levilactobacillus namurensis</name>
    <dbReference type="NCBI Taxonomy" id="380393"/>
    <lineage>
        <taxon>Bacteria</taxon>
        <taxon>Bacillati</taxon>
        <taxon>Bacillota</taxon>
        <taxon>Bacilli</taxon>
        <taxon>Lactobacillales</taxon>
        <taxon>Lactobacillaceae</taxon>
        <taxon>Levilactobacillus</taxon>
    </lineage>
</organism>
<dbReference type="Gene3D" id="1.10.443.10">
    <property type="entry name" value="Intergrase catalytic core"/>
    <property type="match status" value="1"/>
</dbReference>
<evidence type="ECO:0000313" key="11">
    <source>
        <dbReference type="Proteomes" id="UP001254075"/>
    </source>
</evidence>
<dbReference type="InterPro" id="IPR011010">
    <property type="entry name" value="DNA_brk_join_enz"/>
</dbReference>
<dbReference type="PROSITE" id="PS51900">
    <property type="entry name" value="CB"/>
    <property type="match status" value="1"/>
</dbReference>
<dbReference type="Pfam" id="PF14659">
    <property type="entry name" value="Phage_int_SAM_3"/>
    <property type="match status" value="1"/>
</dbReference>
<keyword evidence="3 5" id="KW-0238">DNA-binding</keyword>
<reference evidence="10" key="1">
    <citation type="submission" date="2023-08" db="EMBL/GenBank/DDBJ databases">
        <authorList>
            <person name="Page C.A."/>
            <person name="Perez-Diaz I.M."/>
        </authorList>
    </citation>
    <scope>NUCLEOTIDE SEQUENCE</scope>
    <source>
        <strain evidence="10">3.8.38</strain>
    </source>
</reference>
<feature type="domain" description="Tyr recombinase" evidence="6">
    <location>
        <begin position="177"/>
        <end position="375"/>
    </location>
</feature>
<keyword evidence="4" id="KW-0233">DNA recombination</keyword>
<evidence type="ECO:0000259" key="6">
    <source>
        <dbReference type="PROSITE" id="PS51898"/>
    </source>
</evidence>
<dbReference type="PANTHER" id="PTHR30629:SF2">
    <property type="entry name" value="PROPHAGE INTEGRASE INTS-RELATED"/>
    <property type="match status" value="1"/>
</dbReference>
<comment type="caution">
    <text evidence="10">The sequence shown here is derived from an EMBL/GenBank/DDBJ whole genome shotgun (WGS) entry which is preliminary data.</text>
</comment>
<comment type="similarity">
    <text evidence="1">Belongs to the 'phage' integrase family.</text>
</comment>
<evidence type="ECO:0000313" key="8">
    <source>
        <dbReference type="EMBL" id="MDT7012836.1"/>
    </source>
</evidence>
<dbReference type="Pfam" id="PF00589">
    <property type="entry name" value="Phage_integrase"/>
    <property type="match status" value="1"/>
</dbReference>
<name>A0AAW8W9G9_9LACO</name>
<dbReference type="InterPro" id="IPR004107">
    <property type="entry name" value="Integrase_SAM-like_N"/>
</dbReference>
<evidence type="ECO:0000256" key="1">
    <source>
        <dbReference type="ARBA" id="ARBA00008857"/>
    </source>
</evidence>
<dbReference type="InterPro" id="IPR050808">
    <property type="entry name" value="Phage_Integrase"/>
</dbReference>
<evidence type="ECO:0000256" key="3">
    <source>
        <dbReference type="ARBA" id="ARBA00023125"/>
    </source>
</evidence>
<dbReference type="EMBL" id="JAVLAM010000012">
    <property type="protein sequence ID" value="MDT7015570.1"/>
    <property type="molecule type" value="Genomic_DNA"/>
</dbReference>
<gene>
    <name evidence="8" type="ORF">RI532_00065</name>
    <name evidence="9" type="ORF">RI532_13350</name>
    <name evidence="10" type="ORF">RI532_14525</name>
</gene>
<dbReference type="EMBL" id="JAVLAM010000001">
    <property type="protein sequence ID" value="MDT7012836.1"/>
    <property type="molecule type" value="Genomic_DNA"/>
</dbReference>
<evidence type="ECO:0000259" key="7">
    <source>
        <dbReference type="PROSITE" id="PS51900"/>
    </source>
</evidence>
<dbReference type="GO" id="GO:0015074">
    <property type="term" value="P:DNA integration"/>
    <property type="evidence" value="ECO:0007669"/>
    <property type="project" value="UniProtKB-KW"/>
</dbReference>
<dbReference type="InterPro" id="IPR002104">
    <property type="entry name" value="Integrase_catalytic"/>
</dbReference>
<dbReference type="AlphaFoldDB" id="A0AAW8W9G9"/>
<sequence length="381" mass="43569">MKIKSYKSKGKTYYEVSGYLGVIELPTGETKRKNFHKRGFSTSKEATLAYSRAQLKFDDDKKHGIQISENPTFEDVYAIWLESYKLGVKESSLNRVEGLFKHHITPSLGKRHINTITWQQCQQAVLTWRKEVKAFNKLVQYASLVFRTAQKMGVITINPMKLVDIREDRENASPQTKSKNYWTSKQLATFLSTVVHEDNLRNDYQRSALFYLLATTGMRKGEALALTWQDVDLVNDTVTINKTTTRALDNTQTVGTPKTVNAYRTLSLEPDTVIYLKKYRQRMTVIPLANTRVFHSQKGGPMSLMTPNHWLETALKNTELPRITVHGLRHTFASIQVLNGINVKALQLQMGHSDIKITLNIYTHFSEKQVAAQVIRISDVI</sequence>
<accession>A0AAW8W9G9</accession>
<protein>
    <submittedName>
        <fullName evidence="10">Site-specific integrase</fullName>
    </submittedName>
</protein>
<dbReference type="SUPFAM" id="SSF56349">
    <property type="entry name" value="DNA breaking-rejoining enzymes"/>
    <property type="match status" value="1"/>
</dbReference>
<dbReference type="Proteomes" id="UP001254075">
    <property type="component" value="Unassembled WGS sequence"/>
</dbReference>
<dbReference type="PROSITE" id="PS51898">
    <property type="entry name" value="TYR_RECOMBINASE"/>
    <property type="match status" value="1"/>
</dbReference>
<dbReference type="GO" id="GO:0006310">
    <property type="term" value="P:DNA recombination"/>
    <property type="evidence" value="ECO:0007669"/>
    <property type="project" value="UniProtKB-KW"/>
</dbReference>
<dbReference type="RefSeq" id="WP_313844201.1">
    <property type="nucleotide sequence ID" value="NZ_JAVLAM010000001.1"/>
</dbReference>
<evidence type="ECO:0000313" key="9">
    <source>
        <dbReference type="EMBL" id="MDT7015362.1"/>
    </source>
</evidence>
<dbReference type="EMBL" id="JAVLAM010000005">
    <property type="protein sequence ID" value="MDT7015362.1"/>
    <property type="molecule type" value="Genomic_DNA"/>
</dbReference>
<dbReference type="InterPro" id="IPR013762">
    <property type="entry name" value="Integrase-like_cat_sf"/>
</dbReference>
<dbReference type="Gene3D" id="1.10.150.130">
    <property type="match status" value="1"/>
</dbReference>
<dbReference type="GO" id="GO:0003677">
    <property type="term" value="F:DNA binding"/>
    <property type="evidence" value="ECO:0007669"/>
    <property type="project" value="UniProtKB-UniRule"/>
</dbReference>
<keyword evidence="2" id="KW-0229">DNA integration</keyword>
<dbReference type="InterPro" id="IPR044068">
    <property type="entry name" value="CB"/>
</dbReference>